<dbReference type="CDD" id="cd05236">
    <property type="entry name" value="FAR-N_SDR_e"/>
    <property type="match status" value="1"/>
</dbReference>
<keyword evidence="5 10" id="KW-0521">NADP</keyword>
<proteinExistence type="inferred from homology"/>
<dbReference type="Pfam" id="PF07993">
    <property type="entry name" value="NAD_binding_4"/>
    <property type="match status" value="1"/>
</dbReference>
<name>A0A067RIF0_ZOONE</name>
<comment type="function">
    <text evidence="10">Catalyzes the reduction of fatty acyl-CoA to fatty alcohols.</text>
</comment>
<dbReference type="InterPro" id="IPR036291">
    <property type="entry name" value="NAD(P)-bd_dom_sf"/>
</dbReference>
<evidence type="ECO:0000256" key="9">
    <source>
        <dbReference type="ARBA" id="ARBA00052530"/>
    </source>
</evidence>
<comment type="subcellular location">
    <subcellularLocation>
        <location evidence="1">Membrane</location>
        <topology evidence="1">Multi-pass membrane protein</topology>
    </subcellularLocation>
</comment>
<keyword evidence="6 10" id="KW-1133">Transmembrane helix</keyword>
<dbReference type="GO" id="GO:0035336">
    <property type="term" value="P:long-chain fatty-acyl-CoA metabolic process"/>
    <property type="evidence" value="ECO:0007669"/>
    <property type="project" value="TreeGrafter"/>
</dbReference>
<reference evidence="13 14" key="1">
    <citation type="journal article" date="2014" name="Nat. Commun.">
        <title>Molecular traces of alternative social organization in a termite genome.</title>
        <authorList>
            <person name="Terrapon N."/>
            <person name="Li C."/>
            <person name="Robertson H.M."/>
            <person name="Ji L."/>
            <person name="Meng X."/>
            <person name="Booth W."/>
            <person name="Chen Z."/>
            <person name="Childers C.P."/>
            <person name="Glastad K.M."/>
            <person name="Gokhale K."/>
            <person name="Gowin J."/>
            <person name="Gronenberg W."/>
            <person name="Hermansen R.A."/>
            <person name="Hu H."/>
            <person name="Hunt B.G."/>
            <person name="Huylmans A.K."/>
            <person name="Khalil S.M."/>
            <person name="Mitchell R.D."/>
            <person name="Munoz-Torres M.C."/>
            <person name="Mustard J.A."/>
            <person name="Pan H."/>
            <person name="Reese J.T."/>
            <person name="Scharf M.E."/>
            <person name="Sun F."/>
            <person name="Vogel H."/>
            <person name="Xiao J."/>
            <person name="Yang W."/>
            <person name="Yang Z."/>
            <person name="Yang Z."/>
            <person name="Zhou J."/>
            <person name="Zhu J."/>
            <person name="Brent C.S."/>
            <person name="Elsik C.G."/>
            <person name="Goodisman M.A."/>
            <person name="Liberles D.A."/>
            <person name="Roe R.M."/>
            <person name="Vargo E.L."/>
            <person name="Vilcinskas A."/>
            <person name="Wang J."/>
            <person name="Bornberg-Bauer E."/>
            <person name="Korb J."/>
            <person name="Zhang G."/>
            <person name="Liebig J."/>
        </authorList>
    </citation>
    <scope>NUCLEOTIDE SEQUENCE [LARGE SCALE GENOMIC DNA]</scope>
    <source>
        <tissue evidence="13">Whole organism</tissue>
    </source>
</reference>
<dbReference type="InterPro" id="IPR013120">
    <property type="entry name" value="FAR_NAD-bd"/>
</dbReference>
<dbReference type="GO" id="GO:0016020">
    <property type="term" value="C:membrane"/>
    <property type="evidence" value="ECO:0007669"/>
    <property type="project" value="UniProtKB-SubCell"/>
</dbReference>
<keyword evidence="14" id="KW-1185">Reference proteome</keyword>
<dbReference type="Pfam" id="PF03015">
    <property type="entry name" value="Sterile"/>
    <property type="match status" value="1"/>
</dbReference>
<dbReference type="GO" id="GO:0080019">
    <property type="term" value="F:alcohol-forming very long-chain fatty acyl-CoA reductase activity"/>
    <property type="evidence" value="ECO:0007669"/>
    <property type="project" value="InterPro"/>
</dbReference>
<evidence type="ECO:0000313" key="13">
    <source>
        <dbReference type="EMBL" id="KDR23567.1"/>
    </source>
</evidence>
<keyword evidence="10" id="KW-0560">Oxidoreductase</keyword>
<dbReference type="CDD" id="cd09071">
    <property type="entry name" value="FAR_C"/>
    <property type="match status" value="1"/>
</dbReference>
<dbReference type="FunFam" id="3.40.50.720:FF:000143">
    <property type="entry name" value="Fatty acyl-CoA reductase"/>
    <property type="match status" value="1"/>
</dbReference>
<keyword evidence="7 10" id="KW-0443">Lipid metabolism</keyword>
<protein>
    <recommendedName>
        <fullName evidence="10">Fatty acyl-CoA reductase</fullName>
        <ecNumber evidence="10">1.2.1.84</ecNumber>
    </recommendedName>
</protein>
<dbReference type="InParanoid" id="A0A067RIF0"/>
<evidence type="ECO:0000256" key="1">
    <source>
        <dbReference type="ARBA" id="ARBA00004141"/>
    </source>
</evidence>
<evidence type="ECO:0000256" key="10">
    <source>
        <dbReference type="RuleBase" id="RU363097"/>
    </source>
</evidence>
<evidence type="ECO:0000259" key="12">
    <source>
        <dbReference type="Pfam" id="PF07993"/>
    </source>
</evidence>
<dbReference type="EMBL" id="KK852458">
    <property type="protein sequence ID" value="KDR23567.1"/>
    <property type="molecule type" value="Genomic_DNA"/>
</dbReference>
<feature type="transmembrane region" description="Helical" evidence="10">
    <location>
        <begin position="468"/>
        <end position="489"/>
    </location>
</feature>
<evidence type="ECO:0000259" key="11">
    <source>
        <dbReference type="Pfam" id="PF03015"/>
    </source>
</evidence>
<comment type="catalytic activity">
    <reaction evidence="9 10">
        <text>a long-chain fatty acyl-CoA + 2 NADPH + 2 H(+) = a long-chain primary fatty alcohol + 2 NADP(+) + CoA</text>
        <dbReference type="Rhea" id="RHEA:52716"/>
        <dbReference type="ChEBI" id="CHEBI:15378"/>
        <dbReference type="ChEBI" id="CHEBI:57287"/>
        <dbReference type="ChEBI" id="CHEBI:57783"/>
        <dbReference type="ChEBI" id="CHEBI:58349"/>
        <dbReference type="ChEBI" id="CHEBI:77396"/>
        <dbReference type="ChEBI" id="CHEBI:83139"/>
        <dbReference type="EC" id="1.2.1.84"/>
    </reaction>
</comment>
<keyword evidence="4 10" id="KW-0812">Transmembrane</keyword>
<feature type="transmembrane region" description="Helical" evidence="10">
    <location>
        <begin position="353"/>
        <end position="377"/>
    </location>
</feature>
<dbReference type="GO" id="GO:0005777">
    <property type="term" value="C:peroxisome"/>
    <property type="evidence" value="ECO:0007669"/>
    <property type="project" value="TreeGrafter"/>
</dbReference>
<dbReference type="OrthoDB" id="429813at2759"/>
<dbReference type="SUPFAM" id="SSF51735">
    <property type="entry name" value="NAD(P)-binding Rossmann-fold domains"/>
    <property type="match status" value="1"/>
</dbReference>
<dbReference type="Gene3D" id="3.40.50.720">
    <property type="entry name" value="NAD(P)-binding Rossmann-like Domain"/>
    <property type="match status" value="1"/>
</dbReference>
<evidence type="ECO:0000256" key="3">
    <source>
        <dbReference type="ARBA" id="ARBA00022516"/>
    </source>
</evidence>
<keyword evidence="8 10" id="KW-0472">Membrane</keyword>
<dbReference type="OMA" id="FEAGVWY"/>
<evidence type="ECO:0000256" key="5">
    <source>
        <dbReference type="ARBA" id="ARBA00022857"/>
    </source>
</evidence>
<evidence type="ECO:0000256" key="4">
    <source>
        <dbReference type="ARBA" id="ARBA00022692"/>
    </source>
</evidence>
<evidence type="ECO:0000313" key="14">
    <source>
        <dbReference type="Proteomes" id="UP000027135"/>
    </source>
</evidence>
<feature type="domain" description="Thioester reductase (TE)" evidence="12">
    <location>
        <begin position="19"/>
        <end position="287"/>
    </location>
</feature>
<evidence type="ECO:0000256" key="8">
    <source>
        <dbReference type="ARBA" id="ARBA00023136"/>
    </source>
</evidence>
<organism evidence="13 14">
    <name type="scientific">Zootermopsis nevadensis</name>
    <name type="common">Dampwood termite</name>
    <dbReference type="NCBI Taxonomy" id="136037"/>
    <lineage>
        <taxon>Eukaryota</taxon>
        <taxon>Metazoa</taxon>
        <taxon>Ecdysozoa</taxon>
        <taxon>Arthropoda</taxon>
        <taxon>Hexapoda</taxon>
        <taxon>Insecta</taxon>
        <taxon>Pterygota</taxon>
        <taxon>Neoptera</taxon>
        <taxon>Polyneoptera</taxon>
        <taxon>Dictyoptera</taxon>
        <taxon>Blattodea</taxon>
        <taxon>Blattoidea</taxon>
        <taxon>Termitoidae</taxon>
        <taxon>Termopsidae</taxon>
        <taxon>Zootermopsis</taxon>
    </lineage>
</organism>
<comment type="similarity">
    <text evidence="2 10">Belongs to the fatty acyl-CoA reductase family.</text>
</comment>
<dbReference type="PANTHER" id="PTHR11011:SF12">
    <property type="entry name" value="FATTY ACYL-COA REDUCTASE"/>
    <property type="match status" value="1"/>
</dbReference>
<dbReference type="EC" id="1.2.1.84" evidence="10"/>
<evidence type="ECO:0000256" key="6">
    <source>
        <dbReference type="ARBA" id="ARBA00022989"/>
    </source>
</evidence>
<keyword evidence="3 10" id="KW-0444">Lipid biosynthesis</keyword>
<dbReference type="GO" id="GO:0102965">
    <property type="term" value="F:alcohol-forming long-chain fatty acyl-CoA reductase activity"/>
    <property type="evidence" value="ECO:0007669"/>
    <property type="project" value="UniProtKB-EC"/>
</dbReference>
<dbReference type="AlphaFoldDB" id="A0A067RIF0"/>
<accession>A0A067RIF0</accession>
<feature type="domain" description="Fatty acyl-CoA reductase C-terminal" evidence="11">
    <location>
        <begin position="362"/>
        <end position="454"/>
    </location>
</feature>
<evidence type="ECO:0000256" key="7">
    <source>
        <dbReference type="ARBA" id="ARBA00023098"/>
    </source>
</evidence>
<gene>
    <name evidence="13" type="ORF">L798_12389</name>
</gene>
<dbReference type="eggNOG" id="KOG1221">
    <property type="taxonomic scope" value="Eukaryota"/>
</dbReference>
<dbReference type="FunCoup" id="A0A067RIF0">
    <property type="interactions" value="58"/>
</dbReference>
<dbReference type="PANTHER" id="PTHR11011">
    <property type="entry name" value="MALE STERILITY PROTEIN 2-RELATED"/>
    <property type="match status" value="1"/>
</dbReference>
<sequence length="521" mass="59737">MDSANSEVAEFFRGRSVLVTGASGFMGKVLLEKLLYSCPDLRAIYILLRTKRYKTPEVRTEEMLKIPLFNRLRKEKPGALQKLLPIHGDLTEEELGLSSENKAKLQEDVSVVFHCGATLRLEAKLKDAIEMNTTGTWRILQLARGMKELKAFVHLSTAFCHCDLEELEEKIYDSPVDPHDVMRCVQWMDETALNLVSDRLIAPHPNTYTYSKRLAERLISSQFPDLPVAVARPAIVTPTWKEPMPGWVDSLNGTIGLLVGGGKGVIRSMHCNGEYQAKVVPVDLAINCLVAIAWRTGTSENRLSEIPVYNITSSDVNIVTWREVLDKGRKVVHENPFEMTIWYPDGNIRNSKLMHNLCVIFLHFLPAYFIDFLLLICGQKRFMVRLQHKIQDGLQVLQYFTTRQWQFRTTNASALQKQMNSVDREIFFTDTESMDNDEYLVDTVLGARQYCLKEPLSSLPRCRRNLKILYVVDRVWSAIFYLLLAWVVFTCFKTTHRLLDIDVYYISNMPMVRSLIALSDV</sequence>
<dbReference type="InterPro" id="IPR033640">
    <property type="entry name" value="FAR_C"/>
</dbReference>
<dbReference type="InterPro" id="IPR026055">
    <property type="entry name" value="FAR"/>
</dbReference>
<evidence type="ECO:0000256" key="2">
    <source>
        <dbReference type="ARBA" id="ARBA00005928"/>
    </source>
</evidence>
<dbReference type="Proteomes" id="UP000027135">
    <property type="component" value="Unassembled WGS sequence"/>
</dbReference>